<evidence type="ECO:0000259" key="2">
    <source>
        <dbReference type="PROSITE" id="PS51462"/>
    </source>
</evidence>
<dbReference type="GO" id="GO:0016787">
    <property type="term" value="F:hydrolase activity"/>
    <property type="evidence" value="ECO:0007669"/>
    <property type="project" value="UniProtKB-KW"/>
</dbReference>
<dbReference type="InterPro" id="IPR020084">
    <property type="entry name" value="NUDIX_hydrolase_CS"/>
</dbReference>
<organism evidence="3 4">
    <name type="scientific">Candidatus Nomurabacteria bacterium CG10_big_fil_rev_8_21_14_0_10_03_31_7</name>
    <dbReference type="NCBI Taxonomy" id="1974730"/>
    <lineage>
        <taxon>Bacteria</taxon>
        <taxon>Candidatus Nomuraibacteriota</taxon>
    </lineage>
</organism>
<protein>
    <recommendedName>
        <fullName evidence="2">Nudix hydrolase domain-containing protein</fullName>
    </recommendedName>
</protein>
<keyword evidence="1" id="KW-0378">Hydrolase</keyword>
<dbReference type="PROSITE" id="PS51462">
    <property type="entry name" value="NUDIX"/>
    <property type="match status" value="1"/>
</dbReference>
<dbReference type="SUPFAM" id="SSF55811">
    <property type="entry name" value="Nudix"/>
    <property type="match status" value="1"/>
</dbReference>
<sequence length="168" mass="19524">MLEFGIKRENEERRDGGCAVVFDPVSQKYGVGKHIEDGLLRLFSGGVDDGEDVQEGILREVIEESGLYNFLYVEKISEAICHFYAILKNLNRLAHATCFLIILKNINLKPTKLEEHEKFELVWATPNEILSNWEIRNKDKDYDHWIYFLKKAVNRAIELGYDKTSLKM</sequence>
<evidence type="ECO:0000256" key="1">
    <source>
        <dbReference type="ARBA" id="ARBA00022801"/>
    </source>
</evidence>
<proteinExistence type="predicted"/>
<dbReference type="AlphaFoldDB" id="A0A2J0JIF3"/>
<name>A0A2J0JIF3_9BACT</name>
<dbReference type="Proteomes" id="UP000228613">
    <property type="component" value="Unassembled WGS sequence"/>
</dbReference>
<dbReference type="Pfam" id="PF00293">
    <property type="entry name" value="NUDIX"/>
    <property type="match status" value="1"/>
</dbReference>
<dbReference type="InterPro" id="IPR000086">
    <property type="entry name" value="NUDIX_hydrolase_dom"/>
</dbReference>
<feature type="domain" description="Nudix hydrolase" evidence="2">
    <location>
        <begin position="12"/>
        <end position="148"/>
    </location>
</feature>
<dbReference type="PROSITE" id="PS00893">
    <property type="entry name" value="NUDIX_BOX"/>
    <property type="match status" value="1"/>
</dbReference>
<dbReference type="InterPro" id="IPR015797">
    <property type="entry name" value="NUDIX_hydrolase-like_dom_sf"/>
</dbReference>
<gene>
    <name evidence="3" type="ORF">COU48_00390</name>
</gene>
<dbReference type="Gene3D" id="3.90.79.10">
    <property type="entry name" value="Nucleoside Triphosphate Pyrophosphohydrolase"/>
    <property type="match status" value="1"/>
</dbReference>
<evidence type="ECO:0000313" key="4">
    <source>
        <dbReference type="Proteomes" id="UP000228613"/>
    </source>
</evidence>
<evidence type="ECO:0000313" key="3">
    <source>
        <dbReference type="EMBL" id="PIR69109.1"/>
    </source>
</evidence>
<reference evidence="4" key="1">
    <citation type="submission" date="2017-09" db="EMBL/GenBank/DDBJ databases">
        <title>Depth-based differentiation of microbial function through sediment-hosted aquifers and enrichment of novel symbionts in the deep terrestrial subsurface.</title>
        <authorList>
            <person name="Probst A.J."/>
            <person name="Ladd B."/>
            <person name="Jarett J.K."/>
            <person name="Geller-Mcgrath D.E."/>
            <person name="Sieber C.M.K."/>
            <person name="Emerson J.B."/>
            <person name="Anantharaman K."/>
            <person name="Thomas B.C."/>
            <person name="Malmstrom R."/>
            <person name="Stieglmeier M."/>
            <person name="Klingl A."/>
            <person name="Woyke T."/>
            <person name="Ryan C.M."/>
            <person name="Banfield J.F."/>
        </authorList>
    </citation>
    <scope>NUCLEOTIDE SEQUENCE [LARGE SCALE GENOMIC DNA]</scope>
</reference>
<comment type="caution">
    <text evidence="3">The sequence shown here is derived from an EMBL/GenBank/DDBJ whole genome shotgun (WGS) entry which is preliminary data.</text>
</comment>
<dbReference type="EMBL" id="PFCP01000012">
    <property type="protein sequence ID" value="PIR69109.1"/>
    <property type="molecule type" value="Genomic_DNA"/>
</dbReference>
<accession>A0A2J0JIF3</accession>